<protein>
    <recommendedName>
        <fullName evidence="3">DDE superfamily endonuclease</fullName>
    </recommendedName>
</protein>
<evidence type="ECO:0000313" key="2">
    <source>
        <dbReference type="Proteomes" id="UP000199249"/>
    </source>
</evidence>
<name>A0A1H3MVC8_9BACT</name>
<keyword evidence="2" id="KW-1185">Reference proteome</keyword>
<dbReference type="AlphaFoldDB" id="A0A1H3MVC8"/>
<evidence type="ECO:0000313" key="1">
    <source>
        <dbReference type="EMBL" id="SDY80454.1"/>
    </source>
</evidence>
<dbReference type="EMBL" id="FNOV01000014">
    <property type="protein sequence ID" value="SDY80454.1"/>
    <property type="molecule type" value="Genomic_DNA"/>
</dbReference>
<gene>
    <name evidence="1" type="ORF">SAMN04488069_11418</name>
</gene>
<dbReference type="Proteomes" id="UP000199249">
    <property type="component" value="Unassembled WGS sequence"/>
</dbReference>
<proteinExistence type="predicted"/>
<sequence length="102" mass="11568">MRTSHLPAHQLRELVRPLLNDSPEAFLLVDDSVQDKRYSRFIDVAKRQYSGAVHGMVTGIGLVNLVHNNGQAGDFLPLDYRVYAPQDDLQTKNDTFWPCSAR</sequence>
<accession>A0A1H3MVC8</accession>
<organism evidence="1 2">
    <name type="scientific">Hymenobacter psychrophilus</name>
    <dbReference type="NCBI Taxonomy" id="651662"/>
    <lineage>
        <taxon>Bacteria</taxon>
        <taxon>Pseudomonadati</taxon>
        <taxon>Bacteroidota</taxon>
        <taxon>Cytophagia</taxon>
        <taxon>Cytophagales</taxon>
        <taxon>Hymenobacteraceae</taxon>
        <taxon>Hymenobacter</taxon>
    </lineage>
</organism>
<reference evidence="2" key="1">
    <citation type="submission" date="2016-10" db="EMBL/GenBank/DDBJ databases">
        <authorList>
            <person name="Varghese N."/>
            <person name="Submissions S."/>
        </authorList>
    </citation>
    <scope>NUCLEOTIDE SEQUENCE [LARGE SCALE GENOMIC DNA]</scope>
    <source>
        <strain evidence="2">CGMCC 1.8975</strain>
    </source>
</reference>
<evidence type="ECO:0008006" key="3">
    <source>
        <dbReference type="Google" id="ProtNLM"/>
    </source>
</evidence>